<dbReference type="Proteomes" id="UP000564836">
    <property type="component" value="Chromosome"/>
</dbReference>
<reference evidence="2" key="2">
    <citation type="submission" date="2020-06" db="EMBL/GenBank/DDBJ databases">
        <title>Whole Genome Sequence of Bradyrhizobium sp. Strain 323S2.</title>
        <authorList>
            <person name="Bromfield E.S.P."/>
        </authorList>
    </citation>
    <scope>NUCLEOTIDE SEQUENCE [LARGE SCALE GENOMIC DNA]</scope>
    <source>
        <strain evidence="2">323S2</strain>
    </source>
</reference>
<evidence type="ECO:0000313" key="2">
    <source>
        <dbReference type="EMBL" id="NYY89636.1"/>
    </source>
</evidence>
<evidence type="ECO:0000313" key="3">
    <source>
        <dbReference type="EMBL" id="UGX94297.1"/>
    </source>
</evidence>
<reference evidence="3 4" key="3">
    <citation type="journal article" date="2022" name="Int. J. Syst. Evol. Microbiol.">
        <title>Strains of Bradyrhizobium barranii sp. nov. associated with legumes native to Canada are symbionts of soybeans and belong to different subspecies (subsp. barranii subsp. nov. and subsp. apii subsp. nov.) and symbiovars (sv. glycinearum and sv. septentrionale).</title>
        <authorList>
            <person name="Bromfield E.S.P."/>
            <person name="Cloutier S."/>
            <person name="Wasai-Hara S."/>
            <person name="Minamisawa K."/>
        </authorList>
    </citation>
    <scope>NUCLEOTIDE SEQUENCE [LARGE SCALE GENOMIC DNA]</scope>
    <source>
        <strain evidence="3 4">323S2</strain>
    </source>
</reference>
<gene>
    <name evidence="3" type="ORF">G6321_00003405</name>
    <name evidence="2" type="ORF">G6321_14740</name>
</gene>
<dbReference type="AlphaFoldDB" id="A0A7Z0Q9A1"/>
<dbReference type="EMBL" id="CP088280">
    <property type="protein sequence ID" value="UGX94297.1"/>
    <property type="molecule type" value="Genomic_DNA"/>
</dbReference>
<name>A0A7Z0Q9A1_9BRAD</name>
<protein>
    <submittedName>
        <fullName evidence="2">Uncharacterized protein</fullName>
    </submittedName>
</protein>
<evidence type="ECO:0000256" key="1">
    <source>
        <dbReference type="SAM" id="Coils"/>
    </source>
</evidence>
<feature type="coiled-coil region" evidence="1">
    <location>
        <begin position="86"/>
        <end position="113"/>
    </location>
</feature>
<accession>A0A7Z0Q9A1</accession>
<dbReference type="RefSeq" id="WP_166345960.1">
    <property type="nucleotide sequence ID" value="NZ_CP088280.1"/>
</dbReference>
<sequence length="266" mass="30871">MINDTALQLKQSRLLQKNRHERIEEFKKRLETLESEWSVSSRELASLQRLPSSDAREALRGLQRRSGYLDRQIEDLNEKAHIIQLVDKLSNEKNSLNNAIVRLRSDNERLRASQQRRLEHAYTLIADQVRDLLHHDLRRQDSFEAAKHVQFDFATNRITVDGHSYFSASSRAILRSSFFLGFFAAATKDPQFRHPRFLMLDTIEDKGMEPERSHNFQNQILAASNRSAVEHQIIYATAMIAPDLDDEHYLVGEFSTRDGPTIDIQT</sequence>
<keyword evidence="1" id="KW-0175">Coiled coil</keyword>
<reference evidence="3 4" key="1">
    <citation type="journal article" date="2017" name="Syst. Appl. Microbiol.">
        <title>Soybeans inoculated with root zone soils of Canadian native legumes harbour diverse and novel Bradyrhizobium spp. that possess agricultural potential.</title>
        <authorList>
            <person name="Bromfield E.S.P."/>
            <person name="Cloutier S."/>
            <person name="Tambong J.T."/>
            <person name="Tran Thi T.V."/>
        </authorList>
    </citation>
    <scope>NUCLEOTIDE SEQUENCE [LARGE SCALE GENOMIC DNA]</scope>
    <source>
        <strain evidence="3 4">323S2</strain>
    </source>
</reference>
<organism evidence="2">
    <name type="scientific">Bradyrhizobium barranii subsp. barranii</name>
    <dbReference type="NCBI Taxonomy" id="2823807"/>
    <lineage>
        <taxon>Bacteria</taxon>
        <taxon>Pseudomonadati</taxon>
        <taxon>Pseudomonadota</taxon>
        <taxon>Alphaproteobacteria</taxon>
        <taxon>Hyphomicrobiales</taxon>
        <taxon>Nitrobacteraceae</taxon>
        <taxon>Bradyrhizobium</taxon>
        <taxon>Bradyrhizobium barranii</taxon>
    </lineage>
</organism>
<evidence type="ECO:0000313" key="4">
    <source>
        <dbReference type="Proteomes" id="UP000564836"/>
    </source>
</evidence>
<dbReference type="EMBL" id="JACBFH010000001">
    <property type="protein sequence ID" value="NYY89636.1"/>
    <property type="molecule type" value="Genomic_DNA"/>
</dbReference>
<proteinExistence type="predicted"/>